<evidence type="ECO:0008006" key="10">
    <source>
        <dbReference type="Google" id="ProtNLM"/>
    </source>
</evidence>
<dbReference type="Proteomes" id="UP000184073">
    <property type="component" value="Unassembled WGS sequence"/>
</dbReference>
<comment type="subcellular location">
    <subcellularLocation>
        <location evidence="1">Nucleus</location>
    </subcellularLocation>
</comment>
<dbReference type="GO" id="GO:0005634">
    <property type="term" value="C:nucleus"/>
    <property type="evidence" value="ECO:0007669"/>
    <property type="project" value="UniProtKB-SubCell"/>
</dbReference>
<evidence type="ECO:0000313" key="8">
    <source>
        <dbReference type="EMBL" id="OJJ07248.1"/>
    </source>
</evidence>
<name>A0A1L9Q0F6_ASPVE</name>
<accession>A0A1L9Q0F6</accession>
<dbReference type="Gene3D" id="4.10.240.10">
    <property type="entry name" value="Zn(2)-C6 fungal-type DNA-binding domain"/>
    <property type="match status" value="1"/>
</dbReference>
<dbReference type="STRING" id="1036611.A0A1L9Q0F6"/>
<keyword evidence="9" id="KW-1185">Reference proteome</keyword>
<dbReference type="PANTHER" id="PTHR31845">
    <property type="entry name" value="FINGER DOMAIN PROTEIN, PUTATIVE-RELATED"/>
    <property type="match status" value="1"/>
</dbReference>
<keyword evidence="6" id="KW-0539">Nucleus</keyword>
<dbReference type="VEuPathDB" id="FungiDB:ASPVEDRAFT_362682"/>
<evidence type="ECO:0000256" key="2">
    <source>
        <dbReference type="ARBA" id="ARBA00022833"/>
    </source>
</evidence>
<dbReference type="OrthoDB" id="1600564at2759"/>
<sequence>MDRRGPYGLACMACFKAKSKCVAQSDGEGCQRCHRLNKQCYPSESCRKRSSQSVSSSQFSQLESKLDRVLSLLESAPAGAPPTFNQPNKSVGASFSEESVINSSINLDAIYEKHAFHPPPIRDSEETLILFRRDFLPHCPFIYLPPKLTARELELERPFLFENILCATAHCIQDRDAREREIKMKIANATVMQSRPSIDLLLGTLIYTLWGHSGFRTDITCVPRVMALAISIAHKLHLNEPIPDNAHTSLELGGAAYMKRNEYPGGRSLEEVRAVLGCFLISSVISIFYSETDTMRWTTQMDQYLSAIEASAEHTDRALATHIRLQLLIENARQARGQHDTQVSIRVFAGSYRSQLQILRKSIPLELENEDMIRMHIHYADISIHETAYSAAYGIPASACEEATTNSVLGPEAVECMYNSLLAIRSYFAVHSRLTARGLIGSSLMTWAQFCRCQVTAYRLSIHPAADWDRDAVRKTVDLVRVLETVRQTSKAASVDSGEPHEDDKWKRTEHIMETMIRWLIPRLKPDVVKGSPLRGTSGPTNTAPDTEPKIVSSHSSSGAYAPGVSAPWLHAFGLTSAAPPEGPSEQKRF</sequence>
<evidence type="ECO:0000256" key="6">
    <source>
        <dbReference type="ARBA" id="ARBA00023242"/>
    </source>
</evidence>
<keyword evidence="5" id="KW-0804">Transcription</keyword>
<evidence type="ECO:0000256" key="3">
    <source>
        <dbReference type="ARBA" id="ARBA00023015"/>
    </source>
</evidence>
<feature type="region of interest" description="Disordered" evidence="7">
    <location>
        <begin position="530"/>
        <end position="559"/>
    </location>
</feature>
<keyword evidence="2" id="KW-0862">Zinc</keyword>
<dbReference type="InterPro" id="IPR051089">
    <property type="entry name" value="prtT"/>
</dbReference>
<gene>
    <name evidence="8" type="ORF">ASPVEDRAFT_362682</name>
</gene>
<organism evidence="8 9">
    <name type="scientific">Aspergillus versicolor CBS 583.65</name>
    <dbReference type="NCBI Taxonomy" id="1036611"/>
    <lineage>
        <taxon>Eukaryota</taxon>
        <taxon>Fungi</taxon>
        <taxon>Dikarya</taxon>
        <taxon>Ascomycota</taxon>
        <taxon>Pezizomycotina</taxon>
        <taxon>Eurotiomycetes</taxon>
        <taxon>Eurotiomycetidae</taxon>
        <taxon>Eurotiales</taxon>
        <taxon>Aspergillaceae</taxon>
        <taxon>Aspergillus</taxon>
        <taxon>Aspergillus subgen. Nidulantes</taxon>
    </lineage>
</organism>
<dbReference type="PANTHER" id="PTHR31845:SF18">
    <property type="entry name" value="ZN(II)2CYS6 TRANSCRIPTION FACTOR (EUROFUNG)"/>
    <property type="match status" value="1"/>
</dbReference>
<dbReference type="GO" id="GO:0000981">
    <property type="term" value="F:DNA-binding transcription factor activity, RNA polymerase II-specific"/>
    <property type="evidence" value="ECO:0007669"/>
    <property type="project" value="InterPro"/>
</dbReference>
<dbReference type="InterPro" id="IPR036864">
    <property type="entry name" value="Zn2-C6_fun-type_DNA-bd_sf"/>
</dbReference>
<protein>
    <recommendedName>
        <fullName evidence="10">Zn(2)-C6 fungal-type domain-containing protein</fullName>
    </recommendedName>
</protein>
<evidence type="ECO:0000256" key="4">
    <source>
        <dbReference type="ARBA" id="ARBA00023125"/>
    </source>
</evidence>
<dbReference type="SUPFAM" id="SSF57701">
    <property type="entry name" value="Zn2/Cys6 DNA-binding domain"/>
    <property type="match status" value="1"/>
</dbReference>
<dbReference type="GO" id="GO:0000976">
    <property type="term" value="F:transcription cis-regulatory region binding"/>
    <property type="evidence" value="ECO:0007669"/>
    <property type="project" value="TreeGrafter"/>
</dbReference>
<keyword evidence="4" id="KW-0238">DNA-binding</keyword>
<proteinExistence type="predicted"/>
<dbReference type="GO" id="GO:0008270">
    <property type="term" value="F:zinc ion binding"/>
    <property type="evidence" value="ECO:0007669"/>
    <property type="project" value="InterPro"/>
</dbReference>
<evidence type="ECO:0000256" key="7">
    <source>
        <dbReference type="SAM" id="MobiDB-lite"/>
    </source>
</evidence>
<evidence type="ECO:0000256" key="1">
    <source>
        <dbReference type="ARBA" id="ARBA00004123"/>
    </source>
</evidence>
<dbReference type="GeneID" id="63726682"/>
<reference evidence="9" key="1">
    <citation type="journal article" date="2017" name="Genome Biol.">
        <title>Comparative genomics reveals high biological diversity and specific adaptations in the industrially and medically important fungal genus Aspergillus.</title>
        <authorList>
            <person name="de Vries R.P."/>
            <person name="Riley R."/>
            <person name="Wiebenga A."/>
            <person name="Aguilar-Osorio G."/>
            <person name="Amillis S."/>
            <person name="Uchima C.A."/>
            <person name="Anderluh G."/>
            <person name="Asadollahi M."/>
            <person name="Askin M."/>
            <person name="Barry K."/>
            <person name="Battaglia E."/>
            <person name="Bayram O."/>
            <person name="Benocci T."/>
            <person name="Braus-Stromeyer S.A."/>
            <person name="Caldana C."/>
            <person name="Canovas D."/>
            <person name="Cerqueira G.C."/>
            <person name="Chen F."/>
            <person name="Chen W."/>
            <person name="Choi C."/>
            <person name="Clum A."/>
            <person name="Dos Santos R.A."/>
            <person name="Damasio A.R."/>
            <person name="Diallinas G."/>
            <person name="Emri T."/>
            <person name="Fekete E."/>
            <person name="Flipphi M."/>
            <person name="Freyberg S."/>
            <person name="Gallo A."/>
            <person name="Gournas C."/>
            <person name="Habgood R."/>
            <person name="Hainaut M."/>
            <person name="Harispe M.L."/>
            <person name="Henrissat B."/>
            <person name="Hilden K.S."/>
            <person name="Hope R."/>
            <person name="Hossain A."/>
            <person name="Karabika E."/>
            <person name="Karaffa L."/>
            <person name="Karanyi Z."/>
            <person name="Krasevec N."/>
            <person name="Kuo A."/>
            <person name="Kusch H."/>
            <person name="LaButti K."/>
            <person name="Lagendijk E.L."/>
            <person name="Lapidus A."/>
            <person name="Levasseur A."/>
            <person name="Lindquist E."/>
            <person name="Lipzen A."/>
            <person name="Logrieco A.F."/>
            <person name="MacCabe A."/>
            <person name="Maekelae M.R."/>
            <person name="Malavazi I."/>
            <person name="Melin P."/>
            <person name="Meyer V."/>
            <person name="Mielnichuk N."/>
            <person name="Miskei M."/>
            <person name="Molnar A.P."/>
            <person name="Mule G."/>
            <person name="Ngan C.Y."/>
            <person name="Orejas M."/>
            <person name="Orosz E."/>
            <person name="Ouedraogo J.P."/>
            <person name="Overkamp K.M."/>
            <person name="Park H.-S."/>
            <person name="Perrone G."/>
            <person name="Piumi F."/>
            <person name="Punt P.J."/>
            <person name="Ram A.F."/>
            <person name="Ramon A."/>
            <person name="Rauscher S."/>
            <person name="Record E."/>
            <person name="Riano-Pachon D.M."/>
            <person name="Robert V."/>
            <person name="Roehrig J."/>
            <person name="Ruller R."/>
            <person name="Salamov A."/>
            <person name="Salih N.S."/>
            <person name="Samson R.A."/>
            <person name="Sandor E."/>
            <person name="Sanguinetti M."/>
            <person name="Schuetze T."/>
            <person name="Sepcic K."/>
            <person name="Shelest E."/>
            <person name="Sherlock G."/>
            <person name="Sophianopoulou V."/>
            <person name="Squina F.M."/>
            <person name="Sun H."/>
            <person name="Susca A."/>
            <person name="Todd R.B."/>
            <person name="Tsang A."/>
            <person name="Unkles S.E."/>
            <person name="van de Wiele N."/>
            <person name="van Rossen-Uffink D."/>
            <person name="Oliveira J.V."/>
            <person name="Vesth T.C."/>
            <person name="Visser J."/>
            <person name="Yu J.-H."/>
            <person name="Zhou M."/>
            <person name="Andersen M.R."/>
            <person name="Archer D.B."/>
            <person name="Baker S.E."/>
            <person name="Benoit I."/>
            <person name="Brakhage A.A."/>
            <person name="Braus G.H."/>
            <person name="Fischer R."/>
            <person name="Frisvad J.C."/>
            <person name="Goldman G.H."/>
            <person name="Houbraken J."/>
            <person name="Oakley B."/>
            <person name="Pocsi I."/>
            <person name="Scazzocchio C."/>
            <person name="Seiboth B."/>
            <person name="vanKuyk P.A."/>
            <person name="Wortman J."/>
            <person name="Dyer P.S."/>
            <person name="Grigoriev I.V."/>
        </authorList>
    </citation>
    <scope>NUCLEOTIDE SEQUENCE [LARGE SCALE GENOMIC DNA]</scope>
    <source>
        <strain evidence="9">CBS 583.65</strain>
    </source>
</reference>
<dbReference type="EMBL" id="KV878136">
    <property type="protein sequence ID" value="OJJ07248.1"/>
    <property type="molecule type" value="Genomic_DNA"/>
</dbReference>
<keyword evidence="3" id="KW-0805">Transcription regulation</keyword>
<evidence type="ECO:0000313" key="9">
    <source>
        <dbReference type="Proteomes" id="UP000184073"/>
    </source>
</evidence>
<dbReference type="RefSeq" id="XP_040673010.1">
    <property type="nucleotide sequence ID" value="XM_040811171.1"/>
</dbReference>
<dbReference type="AlphaFoldDB" id="A0A1L9Q0F6"/>
<evidence type="ECO:0000256" key="5">
    <source>
        <dbReference type="ARBA" id="ARBA00023163"/>
    </source>
</evidence>